<name>A0A2A2TGE0_9CYAN</name>
<accession>A0A2A2TGE0</accession>
<dbReference type="EMBL" id="NTFS01000206">
    <property type="protein sequence ID" value="PAX52736.1"/>
    <property type="molecule type" value="Genomic_DNA"/>
</dbReference>
<evidence type="ECO:0000256" key="1">
    <source>
        <dbReference type="SAM" id="Phobius"/>
    </source>
</evidence>
<feature type="transmembrane region" description="Helical" evidence="1">
    <location>
        <begin position="76"/>
        <end position="93"/>
    </location>
</feature>
<keyword evidence="1" id="KW-0472">Membrane</keyword>
<reference evidence="2 3" key="1">
    <citation type="submission" date="2017-08" db="EMBL/GenBank/DDBJ databases">
        <title>Draft genome sequence of filamentous cyanobacterium Calothrix elsteri CCALA 953.</title>
        <authorList>
            <person name="Gagunashvili A.N."/>
            <person name="Elster J."/>
            <person name="Andresson O.S."/>
        </authorList>
    </citation>
    <scope>NUCLEOTIDE SEQUENCE [LARGE SCALE GENOMIC DNA]</scope>
    <source>
        <strain evidence="2 3">CCALA 953</strain>
    </source>
</reference>
<proteinExistence type="predicted"/>
<dbReference type="RefSeq" id="WP_095722966.1">
    <property type="nucleotide sequence ID" value="NZ_NTFS01000206.1"/>
</dbReference>
<gene>
    <name evidence="2" type="ORF">CK510_17740</name>
</gene>
<sequence length="98" mass="10984">MQSLRFWFHTFILASQYNPPRFIELLMLIIAIASIAVSILLPKDKAYMVLGLSLVFGSAISILVREAIIPSHENRATQITALLLLITSLYGFADILQH</sequence>
<feature type="transmembrane region" description="Helical" evidence="1">
    <location>
        <begin position="47"/>
        <end position="64"/>
    </location>
</feature>
<evidence type="ECO:0000313" key="3">
    <source>
        <dbReference type="Proteomes" id="UP000218238"/>
    </source>
</evidence>
<keyword evidence="1" id="KW-1133">Transmembrane helix</keyword>
<evidence type="ECO:0000313" key="2">
    <source>
        <dbReference type="EMBL" id="PAX52736.1"/>
    </source>
</evidence>
<dbReference type="Proteomes" id="UP000218238">
    <property type="component" value="Unassembled WGS sequence"/>
</dbReference>
<keyword evidence="3" id="KW-1185">Reference proteome</keyword>
<feature type="transmembrane region" description="Helical" evidence="1">
    <location>
        <begin position="21"/>
        <end position="41"/>
    </location>
</feature>
<organism evidence="2 3">
    <name type="scientific">Brunnivagina elsteri CCALA 953</name>
    <dbReference type="NCBI Taxonomy" id="987040"/>
    <lineage>
        <taxon>Bacteria</taxon>
        <taxon>Bacillati</taxon>
        <taxon>Cyanobacteriota</taxon>
        <taxon>Cyanophyceae</taxon>
        <taxon>Nostocales</taxon>
        <taxon>Calotrichaceae</taxon>
        <taxon>Brunnivagina</taxon>
    </lineage>
</organism>
<comment type="caution">
    <text evidence="2">The sequence shown here is derived from an EMBL/GenBank/DDBJ whole genome shotgun (WGS) entry which is preliminary data.</text>
</comment>
<protein>
    <submittedName>
        <fullName evidence="2">Uncharacterized protein</fullName>
    </submittedName>
</protein>
<keyword evidence="1" id="KW-0812">Transmembrane</keyword>
<dbReference type="AlphaFoldDB" id="A0A2A2TGE0"/>
<dbReference type="OrthoDB" id="468026at2"/>